<evidence type="ECO:0000313" key="1">
    <source>
        <dbReference type="EMBL" id="AHB69259.1"/>
    </source>
</evidence>
<name>V5TXH5_9ENTR</name>
<sequence length="62" mass="7283">MGYFFMGNDISPGAAENLLRRRFWRAVAFQIACSGKKQPFLLFRRQVQAGAIRCIYWCDEYD</sequence>
<reference evidence="1 2" key="1">
    <citation type="journal article" date="2014" name="Genome Announc.">
        <title>Complete Genome Sequence of Cronobacter sakazakii Strain CMCC 45402.</title>
        <authorList>
            <person name="Zhao Z."/>
            <person name="Wang L."/>
            <person name="Wang B."/>
            <person name="Liang H."/>
            <person name="Ye Q."/>
            <person name="Zeng M."/>
        </authorList>
    </citation>
    <scope>NUCLEOTIDE SEQUENCE [LARGE SCALE GENOMIC DNA]</scope>
    <source>
        <strain evidence="2">45402</strain>
    </source>
</reference>
<protein>
    <submittedName>
        <fullName evidence="1">Uncharacterized protein</fullName>
    </submittedName>
</protein>
<dbReference type="KEGG" id="csi:P262_01259"/>
<gene>
    <name evidence="1" type="ORF">P262_01259</name>
</gene>
<dbReference type="AlphaFoldDB" id="V5TXH5"/>
<dbReference type="Proteomes" id="UP000018545">
    <property type="component" value="Chromosome"/>
</dbReference>
<dbReference type="EMBL" id="CP006731">
    <property type="protein sequence ID" value="AHB69259.1"/>
    <property type="molecule type" value="Genomic_DNA"/>
</dbReference>
<proteinExistence type="predicted"/>
<accession>V5TXH5</accession>
<dbReference type="PATRIC" id="fig|1401659.3.peg.893"/>
<evidence type="ECO:0000313" key="2">
    <source>
        <dbReference type="Proteomes" id="UP000018545"/>
    </source>
</evidence>
<organism evidence="1 2">
    <name type="scientific">Cronobacter malonaticus</name>
    <dbReference type="NCBI Taxonomy" id="413503"/>
    <lineage>
        <taxon>Bacteria</taxon>
        <taxon>Pseudomonadati</taxon>
        <taxon>Pseudomonadota</taxon>
        <taxon>Gammaproteobacteria</taxon>
        <taxon>Enterobacterales</taxon>
        <taxon>Enterobacteriaceae</taxon>
        <taxon>Cronobacter</taxon>
    </lineage>
</organism>
<dbReference type="HOGENOM" id="CLU_2896531_0_0_6"/>